<dbReference type="AlphaFoldDB" id="A0A917LB75"/>
<comment type="caution">
    <text evidence="1">The sequence shown here is derived from an EMBL/GenBank/DDBJ whole genome shotgun (WGS) entry which is preliminary data.</text>
</comment>
<gene>
    <name evidence="1" type="ORF">GCM10010121_073710</name>
</gene>
<reference evidence="1" key="2">
    <citation type="submission" date="2020-09" db="EMBL/GenBank/DDBJ databases">
        <authorList>
            <person name="Sun Q."/>
            <person name="Ohkuma M."/>
        </authorList>
    </citation>
    <scope>NUCLEOTIDE SEQUENCE</scope>
    <source>
        <strain evidence="1">JCM 3086</strain>
    </source>
</reference>
<sequence length="49" mass="5627">MQPNGSHQVDLGERWLATLIYQHMVNGRDREIADRLGSMMREARGDVES</sequence>
<dbReference type="EMBL" id="BMQA01000041">
    <property type="protein sequence ID" value="GGJ52080.1"/>
    <property type="molecule type" value="Genomic_DNA"/>
</dbReference>
<keyword evidence="2" id="KW-1185">Reference proteome</keyword>
<evidence type="ECO:0000313" key="2">
    <source>
        <dbReference type="Proteomes" id="UP000657574"/>
    </source>
</evidence>
<accession>A0A917LB75</accession>
<evidence type="ECO:0000313" key="1">
    <source>
        <dbReference type="EMBL" id="GGJ52080.1"/>
    </source>
</evidence>
<dbReference type="Proteomes" id="UP000657574">
    <property type="component" value="Unassembled WGS sequence"/>
</dbReference>
<proteinExistence type="predicted"/>
<protein>
    <submittedName>
        <fullName evidence="1">Uncharacterized protein</fullName>
    </submittedName>
</protein>
<name>A0A917LB75_9ACTN</name>
<reference evidence="1" key="1">
    <citation type="journal article" date="2014" name="Int. J. Syst. Evol. Microbiol.">
        <title>Complete genome sequence of Corynebacterium casei LMG S-19264T (=DSM 44701T), isolated from a smear-ripened cheese.</title>
        <authorList>
            <consortium name="US DOE Joint Genome Institute (JGI-PGF)"/>
            <person name="Walter F."/>
            <person name="Albersmeier A."/>
            <person name="Kalinowski J."/>
            <person name="Ruckert C."/>
        </authorList>
    </citation>
    <scope>NUCLEOTIDE SEQUENCE</scope>
    <source>
        <strain evidence="1">JCM 3086</strain>
    </source>
</reference>
<organism evidence="1 2">
    <name type="scientific">Streptomyces brasiliensis</name>
    <dbReference type="NCBI Taxonomy" id="1954"/>
    <lineage>
        <taxon>Bacteria</taxon>
        <taxon>Bacillati</taxon>
        <taxon>Actinomycetota</taxon>
        <taxon>Actinomycetes</taxon>
        <taxon>Kitasatosporales</taxon>
        <taxon>Streptomycetaceae</taxon>
        <taxon>Streptomyces</taxon>
    </lineage>
</organism>
<dbReference type="RefSeq" id="WP_189315701.1">
    <property type="nucleotide sequence ID" value="NZ_BMQA01000041.1"/>
</dbReference>